<keyword evidence="4 7" id="KW-1133">Transmembrane helix</keyword>
<feature type="transmembrane region" description="Helical" evidence="7">
    <location>
        <begin position="51"/>
        <end position="72"/>
    </location>
</feature>
<dbReference type="Pfam" id="PF00209">
    <property type="entry name" value="SNF"/>
    <property type="match status" value="2"/>
</dbReference>
<comment type="similarity">
    <text evidence="6">Belongs to the sodium:neurotransmitter symporter (SNF) (TC 2.A.22) family.</text>
</comment>
<feature type="transmembrane region" description="Helical" evidence="7">
    <location>
        <begin position="21"/>
        <end position="39"/>
    </location>
</feature>
<evidence type="ECO:0000256" key="1">
    <source>
        <dbReference type="ARBA" id="ARBA00004141"/>
    </source>
</evidence>
<dbReference type="InterPro" id="IPR000175">
    <property type="entry name" value="Na/ntran_symport"/>
</dbReference>
<dbReference type="Proteomes" id="UP000664914">
    <property type="component" value="Chromosome"/>
</dbReference>
<evidence type="ECO:0000256" key="7">
    <source>
        <dbReference type="SAM" id="Phobius"/>
    </source>
</evidence>
<gene>
    <name evidence="8" type="ORF">HRJ34_01245</name>
</gene>
<dbReference type="PRINTS" id="PR00176">
    <property type="entry name" value="NANEUSMPORT"/>
</dbReference>
<dbReference type="RefSeq" id="WP_208633128.1">
    <property type="nucleotide sequence ID" value="NZ_CP059319.1"/>
</dbReference>
<keyword evidence="3 6" id="KW-0812">Transmembrane</keyword>
<dbReference type="AlphaFoldDB" id="A0A975D3I7"/>
<dbReference type="GO" id="GO:0015293">
    <property type="term" value="F:symporter activity"/>
    <property type="evidence" value="ECO:0007669"/>
    <property type="project" value="UniProtKB-KW"/>
</dbReference>
<dbReference type="PROSITE" id="PS50267">
    <property type="entry name" value="NA_NEUROTRAN_SYMP_3"/>
    <property type="match status" value="1"/>
</dbReference>
<evidence type="ECO:0000256" key="2">
    <source>
        <dbReference type="ARBA" id="ARBA00022448"/>
    </source>
</evidence>
<feature type="transmembrane region" description="Helical" evidence="7">
    <location>
        <begin position="227"/>
        <end position="251"/>
    </location>
</feature>
<organism evidence="8 9">
    <name type="scientific">Rhizorhabdus wittichii</name>
    <dbReference type="NCBI Taxonomy" id="160791"/>
    <lineage>
        <taxon>Bacteria</taxon>
        <taxon>Pseudomonadati</taxon>
        <taxon>Pseudomonadota</taxon>
        <taxon>Alphaproteobacteria</taxon>
        <taxon>Sphingomonadales</taxon>
        <taxon>Sphingomonadaceae</taxon>
        <taxon>Rhizorhabdus</taxon>
    </lineage>
</organism>
<dbReference type="InterPro" id="IPR037272">
    <property type="entry name" value="SNS_sf"/>
</dbReference>
<dbReference type="CDD" id="cd10336">
    <property type="entry name" value="SLC6sbd_Tyt1-Like"/>
    <property type="match status" value="1"/>
</dbReference>
<evidence type="ECO:0000256" key="3">
    <source>
        <dbReference type="ARBA" id="ARBA00022692"/>
    </source>
</evidence>
<keyword evidence="6" id="KW-0769">Symport</keyword>
<keyword evidence="2 6" id="KW-0813">Transport</keyword>
<dbReference type="SUPFAM" id="SSF161070">
    <property type="entry name" value="SNF-like"/>
    <property type="match status" value="1"/>
</dbReference>
<feature type="transmembrane region" description="Helical" evidence="7">
    <location>
        <begin position="394"/>
        <end position="417"/>
    </location>
</feature>
<dbReference type="EMBL" id="CP059319">
    <property type="protein sequence ID" value="QTH22188.1"/>
    <property type="molecule type" value="Genomic_DNA"/>
</dbReference>
<sequence>MADNPAGASRANEQWSSRLSFIYSIGAAAIGLGTLWRFPYVAGANGGGAFVILYALFVVAICVPLMIAEMAIGRRGHGSVMASVDAAIAASGGSRGWRVVGLLGLLIPFFGLSYYSIVAGWAIDYSVLSVTQGFAGFDAERSRTAFGALTASPVRGGLLQLGFIMATAAVVGLGVQRGIETVSRIKMIALFAILIGLVIYNAITIGLMPSAVFLLEPDFAALGATGALTALGQALFSTAIGAGVLMTYSAYLPANASLPRSSFALAGGVIVVALLTGFAIFPAVLAYGLKPTEGPNLIFVTLPVVFGQMAGGRIIAIFFFGLIALGAFTTAVGMLEPVVARLREKLPLGRAPLAVGAGLAIWLIGLPSLLSFNILSDVHPLAAFGLEKETAFDLLDFTIANLMLPASALMLALFVGWRCRAIVGPGDTGLGPRGFRLWALIIRYVAPLAIFGLAVHLLG</sequence>
<evidence type="ECO:0000313" key="9">
    <source>
        <dbReference type="Proteomes" id="UP000664914"/>
    </source>
</evidence>
<feature type="transmembrane region" description="Helical" evidence="7">
    <location>
        <begin position="437"/>
        <end position="458"/>
    </location>
</feature>
<accession>A0A975D3I7</accession>
<evidence type="ECO:0000313" key="8">
    <source>
        <dbReference type="EMBL" id="QTH22188.1"/>
    </source>
</evidence>
<feature type="transmembrane region" description="Helical" evidence="7">
    <location>
        <begin position="99"/>
        <end position="123"/>
    </location>
</feature>
<feature type="transmembrane region" description="Helical" evidence="7">
    <location>
        <begin position="157"/>
        <end position="175"/>
    </location>
</feature>
<dbReference type="PANTHER" id="PTHR42948">
    <property type="entry name" value="TRANSPORTER"/>
    <property type="match status" value="1"/>
</dbReference>
<comment type="subcellular location">
    <subcellularLocation>
        <location evidence="1">Membrane</location>
        <topology evidence="1">Multi-pass membrane protein</topology>
    </subcellularLocation>
</comment>
<feature type="transmembrane region" description="Helical" evidence="7">
    <location>
        <begin position="187"/>
        <end position="215"/>
    </location>
</feature>
<dbReference type="GO" id="GO:0016020">
    <property type="term" value="C:membrane"/>
    <property type="evidence" value="ECO:0007669"/>
    <property type="project" value="UniProtKB-SubCell"/>
</dbReference>
<keyword evidence="5 7" id="KW-0472">Membrane</keyword>
<evidence type="ECO:0000256" key="4">
    <source>
        <dbReference type="ARBA" id="ARBA00022989"/>
    </source>
</evidence>
<reference evidence="8" key="2">
    <citation type="submission" date="2021-04" db="EMBL/GenBank/DDBJ databases">
        <title>Isolation and genomic analysis of the ibuprofen-degrading bacterium Sphingomonas strain MPO218.</title>
        <authorList>
            <person name="Aulestia M."/>
            <person name="Flores A."/>
            <person name="Mangas E.L."/>
            <person name="Perez-Pulido A.J."/>
            <person name="Santero E."/>
            <person name="Camacho E.M."/>
        </authorList>
    </citation>
    <scope>NUCLEOTIDE SEQUENCE</scope>
    <source>
        <strain evidence="8">MPO218</strain>
    </source>
</reference>
<feature type="transmembrane region" description="Helical" evidence="7">
    <location>
        <begin position="309"/>
        <end position="332"/>
    </location>
</feature>
<proteinExistence type="inferred from homology"/>
<dbReference type="NCBIfam" id="NF037979">
    <property type="entry name" value="Na_transp"/>
    <property type="match status" value="1"/>
</dbReference>
<reference evidence="8" key="1">
    <citation type="submission" date="2020-07" db="EMBL/GenBank/DDBJ databases">
        <authorList>
            <person name="Camacho E."/>
        </authorList>
    </citation>
    <scope>NUCLEOTIDE SEQUENCE</scope>
    <source>
        <strain evidence="8">MPO218</strain>
    </source>
</reference>
<feature type="transmembrane region" description="Helical" evidence="7">
    <location>
        <begin position="263"/>
        <end position="289"/>
    </location>
</feature>
<dbReference type="PROSITE" id="PS00610">
    <property type="entry name" value="NA_NEUROTRAN_SYMP_1"/>
    <property type="match status" value="1"/>
</dbReference>
<evidence type="ECO:0000256" key="6">
    <source>
        <dbReference type="RuleBase" id="RU003732"/>
    </source>
</evidence>
<evidence type="ECO:0000256" key="5">
    <source>
        <dbReference type="ARBA" id="ARBA00023136"/>
    </source>
</evidence>
<dbReference type="PANTHER" id="PTHR42948:SF1">
    <property type="entry name" value="TRANSPORTER"/>
    <property type="match status" value="1"/>
</dbReference>
<name>A0A975D3I7_9SPHN</name>
<dbReference type="InterPro" id="IPR047218">
    <property type="entry name" value="YocR/YhdH-like"/>
</dbReference>
<protein>
    <recommendedName>
        <fullName evidence="6">Transporter</fullName>
    </recommendedName>
</protein>
<feature type="transmembrane region" description="Helical" evidence="7">
    <location>
        <begin position="353"/>
        <end position="374"/>
    </location>
</feature>